<reference evidence="2 3" key="1">
    <citation type="journal article" date="2013" name="Proc. Natl. Acad. Sci. U.S.A.">
        <title>The king cobra genome reveals dynamic gene evolution and adaptation in the snake venom system.</title>
        <authorList>
            <person name="Vonk F.J."/>
            <person name="Casewell N.R."/>
            <person name="Henkel C.V."/>
            <person name="Heimberg A.M."/>
            <person name="Jansen H.J."/>
            <person name="McCleary R.J."/>
            <person name="Kerkkamp H.M."/>
            <person name="Vos R.A."/>
            <person name="Guerreiro I."/>
            <person name="Calvete J.J."/>
            <person name="Wuster W."/>
            <person name="Woods A.E."/>
            <person name="Logan J.M."/>
            <person name="Harrison R.A."/>
            <person name="Castoe T.A."/>
            <person name="de Koning A.P."/>
            <person name="Pollock D.D."/>
            <person name="Yandell M."/>
            <person name="Calderon D."/>
            <person name="Renjifo C."/>
            <person name="Currier R.B."/>
            <person name="Salgado D."/>
            <person name="Pla D."/>
            <person name="Sanz L."/>
            <person name="Hyder A.S."/>
            <person name="Ribeiro J.M."/>
            <person name="Arntzen J.W."/>
            <person name="van den Thillart G.E."/>
            <person name="Boetzer M."/>
            <person name="Pirovano W."/>
            <person name="Dirks R.P."/>
            <person name="Spaink H.P."/>
            <person name="Duboule D."/>
            <person name="McGlinn E."/>
            <person name="Kini R.M."/>
            <person name="Richardson M.K."/>
        </authorList>
    </citation>
    <scope>NUCLEOTIDE SEQUENCE</scope>
    <source>
        <tissue evidence="2">Blood</tissue>
    </source>
</reference>
<evidence type="ECO:0000256" key="1">
    <source>
        <dbReference type="SAM" id="MobiDB-lite"/>
    </source>
</evidence>
<sequence>MSPAAFQLWRDYFQLAKLVEEMNRYGPSEEDLRRPRVGGMNSAVVSASRTGNRAPSTARIG</sequence>
<evidence type="ECO:0000313" key="2">
    <source>
        <dbReference type="EMBL" id="ETE73924.1"/>
    </source>
</evidence>
<dbReference type="Proteomes" id="UP000018936">
    <property type="component" value="Unassembled WGS sequence"/>
</dbReference>
<evidence type="ECO:0000313" key="3">
    <source>
        <dbReference type="Proteomes" id="UP000018936"/>
    </source>
</evidence>
<keyword evidence="3" id="KW-1185">Reference proteome</keyword>
<dbReference type="EMBL" id="AZIM01000021">
    <property type="protein sequence ID" value="ETE73924.1"/>
    <property type="molecule type" value="Genomic_DNA"/>
</dbReference>
<accession>V8PHA0</accession>
<proteinExistence type="predicted"/>
<name>V8PHA0_OPHHA</name>
<protein>
    <submittedName>
        <fullName evidence="2">Uncharacterized protein</fullName>
    </submittedName>
</protein>
<feature type="region of interest" description="Disordered" evidence="1">
    <location>
        <begin position="25"/>
        <end position="61"/>
    </location>
</feature>
<feature type="compositionally biased region" description="Polar residues" evidence="1">
    <location>
        <begin position="43"/>
        <end position="55"/>
    </location>
</feature>
<gene>
    <name evidence="2" type="ORF">L345_00241</name>
</gene>
<organism evidence="2 3">
    <name type="scientific">Ophiophagus hannah</name>
    <name type="common">King cobra</name>
    <name type="synonym">Naja hannah</name>
    <dbReference type="NCBI Taxonomy" id="8665"/>
    <lineage>
        <taxon>Eukaryota</taxon>
        <taxon>Metazoa</taxon>
        <taxon>Chordata</taxon>
        <taxon>Craniata</taxon>
        <taxon>Vertebrata</taxon>
        <taxon>Euteleostomi</taxon>
        <taxon>Lepidosauria</taxon>
        <taxon>Squamata</taxon>
        <taxon>Bifurcata</taxon>
        <taxon>Unidentata</taxon>
        <taxon>Episquamata</taxon>
        <taxon>Toxicofera</taxon>
        <taxon>Serpentes</taxon>
        <taxon>Colubroidea</taxon>
        <taxon>Elapidae</taxon>
        <taxon>Elapinae</taxon>
        <taxon>Ophiophagus</taxon>
    </lineage>
</organism>
<comment type="caution">
    <text evidence="2">The sequence shown here is derived from an EMBL/GenBank/DDBJ whole genome shotgun (WGS) entry which is preliminary data.</text>
</comment>
<dbReference type="AlphaFoldDB" id="V8PHA0"/>
<dbReference type="OrthoDB" id="5864971at2759"/>